<evidence type="ECO:0000259" key="8">
    <source>
        <dbReference type="PROSITE" id="PS51755"/>
    </source>
</evidence>
<dbReference type="Gene3D" id="3.40.50.300">
    <property type="entry name" value="P-loop containing nucleotide triphosphate hydrolases"/>
    <property type="match status" value="1"/>
</dbReference>
<dbReference type="SMART" id="SM00862">
    <property type="entry name" value="Trans_reg_C"/>
    <property type="match status" value="1"/>
</dbReference>
<dbReference type="EMBL" id="BONY01000097">
    <property type="protein sequence ID" value="GIH10533.1"/>
    <property type="molecule type" value="Genomic_DNA"/>
</dbReference>
<evidence type="ECO:0000256" key="2">
    <source>
        <dbReference type="ARBA" id="ARBA00023015"/>
    </source>
</evidence>
<dbReference type="InterPro" id="IPR016032">
    <property type="entry name" value="Sig_transdc_resp-reg_C-effctor"/>
</dbReference>
<proteinExistence type="inferred from homology"/>
<dbReference type="PANTHER" id="PTHR35807:SF1">
    <property type="entry name" value="TRANSCRIPTIONAL REGULATOR REDD"/>
    <property type="match status" value="1"/>
</dbReference>
<dbReference type="InterPro" id="IPR011990">
    <property type="entry name" value="TPR-like_helical_dom_sf"/>
</dbReference>
<evidence type="ECO:0000313" key="10">
    <source>
        <dbReference type="Proteomes" id="UP000612899"/>
    </source>
</evidence>
<keyword evidence="4" id="KW-0804">Transcription</keyword>
<dbReference type="CDD" id="cd15831">
    <property type="entry name" value="BTAD"/>
    <property type="match status" value="1"/>
</dbReference>
<dbReference type="PROSITE" id="PS51755">
    <property type="entry name" value="OMPR_PHOB"/>
    <property type="match status" value="1"/>
</dbReference>
<organism evidence="9 10">
    <name type="scientific">Rhizocola hellebori</name>
    <dbReference type="NCBI Taxonomy" id="1392758"/>
    <lineage>
        <taxon>Bacteria</taxon>
        <taxon>Bacillati</taxon>
        <taxon>Actinomycetota</taxon>
        <taxon>Actinomycetes</taxon>
        <taxon>Micromonosporales</taxon>
        <taxon>Micromonosporaceae</taxon>
        <taxon>Rhizocola</taxon>
    </lineage>
</organism>
<dbReference type="InterPro" id="IPR027417">
    <property type="entry name" value="P-loop_NTPase"/>
</dbReference>
<dbReference type="InterPro" id="IPR002182">
    <property type="entry name" value="NB-ARC"/>
</dbReference>
<dbReference type="Pfam" id="PF00931">
    <property type="entry name" value="NB-ARC"/>
    <property type="match status" value="1"/>
</dbReference>
<name>A0A8J3QGQ1_9ACTN</name>
<dbReference type="SUPFAM" id="SSF46894">
    <property type="entry name" value="C-terminal effector domain of the bipartite response regulators"/>
    <property type="match status" value="1"/>
</dbReference>
<evidence type="ECO:0000256" key="5">
    <source>
        <dbReference type="PROSITE-ProRule" id="PRU00339"/>
    </source>
</evidence>
<dbReference type="SMART" id="SM00028">
    <property type="entry name" value="TPR"/>
    <property type="match status" value="3"/>
</dbReference>
<dbReference type="Gene3D" id="1.25.40.10">
    <property type="entry name" value="Tetratricopeptide repeat domain"/>
    <property type="match status" value="2"/>
</dbReference>
<dbReference type="AlphaFoldDB" id="A0A8J3QGQ1"/>
<comment type="caution">
    <text evidence="9">The sequence shown here is derived from an EMBL/GenBank/DDBJ whole genome shotgun (WGS) entry which is preliminary data.</text>
</comment>
<dbReference type="InterPro" id="IPR005158">
    <property type="entry name" value="BTAD"/>
</dbReference>
<evidence type="ECO:0000256" key="4">
    <source>
        <dbReference type="ARBA" id="ARBA00023163"/>
    </source>
</evidence>
<evidence type="ECO:0000256" key="3">
    <source>
        <dbReference type="ARBA" id="ARBA00023125"/>
    </source>
</evidence>
<feature type="domain" description="OmpR/PhoB-type" evidence="8">
    <location>
        <begin position="1"/>
        <end position="107"/>
    </location>
</feature>
<keyword evidence="10" id="KW-1185">Reference proteome</keyword>
<evidence type="ECO:0000256" key="6">
    <source>
        <dbReference type="PROSITE-ProRule" id="PRU01091"/>
    </source>
</evidence>
<dbReference type="Pfam" id="PF13424">
    <property type="entry name" value="TPR_12"/>
    <property type="match status" value="1"/>
</dbReference>
<dbReference type="GO" id="GO:0006355">
    <property type="term" value="P:regulation of DNA-templated transcription"/>
    <property type="evidence" value="ECO:0007669"/>
    <property type="project" value="InterPro"/>
</dbReference>
<accession>A0A8J3QGQ1</accession>
<feature type="repeat" description="TPR" evidence="5">
    <location>
        <begin position="848"/>
        <end position="881"/>
    </location>
</feature>
<gene>
    <name evidence="9" type="ORF">Rhe02_86000</name>
</gene>
<dbReference type="GO" id="GO:0003677">
    <property type="term" value="F:DNA binding"/>
    <property type="evidence" value="ECO:0007669"/>
    <property type="project" value="UniProtKB-UniRule"/>
</dbReference>
<evidence type="ECO:0000256" key="7">
    <source>
        <dbReference type="SAM" id="MobiDB-lite"/>
    </source>
</evidence>
<dbReference type="Proteomes" id="UP000612899">
    <property type="component" value="Unassembled WGS sequence"/>
</dbReference>
<dbReference type="GO" id="GO:0043531">
    <property type="term" value="F:ADP binding"/>
    <property type="evidence" value="ECO:0007669"/>
    <property type="project" value="InterPro"/>
</dbReference>
<sequence>MFVGNGGVTCAVEIRILGPVELHANGRPVPLGARRQRFVLGVLALEVNHLVQLDQLVALTWPGDAPRTAVHAIQVIISGLRGVLAGAGEGDDGIQIATRGTGYLLRADPDCIDASRFLKLLGQAHATGEAQRRVPILDEALGLWSGSALSGAAPAEVLDRLCHRLETARVSAERDLIEARLAIGEHVQVTPQLERLSRELPFDEQIHQQLMLALYRAGRQADALAVYRRLRHALGSELGIDPSQPLRELESAILRQELSLSPAPDSPPPSAAPTPAQLPPALPAFAGRRGALATLDRLAAGQVNAAVVVISGTAGIGKTTLAAQWAHRVAARFPDGQLYVNLRGFGASGTALGPGVALAGFLEALAVPPERIPAGIEAQTAMYRSLVAGKRILVLLDNARDAEQVRPLLPGEAACLTVVTSRNRMAPLVATEGAYPLALELLTDEEARELLDSRLGKDRTATESDAVGQIIDRCARLPLALSVVAARAATHPQFPLSRLAAELHDAAGGLDAMHAGDSATDVRAVLSWSYRALSTAAADLFRLLGQHAGPDISVAAAASLAAVPTASLRPLLTELTEGNLLTEAVPDRFSQHDLLRAFAAELAQRLDPQPQRHAAIRRLQEHYLHTAHAAALLLNPLRDPIVLTPPRNGVAREYHADHRQALAWFTAEHQVLLAAITHAAGSGLDLLTWQLTWTLTTFLNRQGHWHDWATVWQLGLEAAERLGDPLMLAWTHRSLSWAYIHLGLLTEARVQIKRALGFYEQVDDRIGHADSHLDLGGIVAPHDPQEALDHAEQALDLYRAEGHEAGQAIALNNIGWAHTLLGNYQRGLAACQQSLALHQRLGNRDGQAGAWDSLGLTHHRLGHLATAVACYQRAIDLYRDLGDRYEEATSLTNLGDSLHDSDPDRARRAWRQALVILDELAHPDAESVRRKISGPS</sequence>
<dbReference type="Pfam" id="PF03704">
    <property type="entry name" value="BTAD"/>
    <property type="match status" value="1"/>
</dbReference>
<feature type="compositionally biased region" description="Pro residues" evidence="7">
    <location>
        <begin position="264"/>
        <end position="279"/>
    </location>
</feature>
<evidence type="ECO:0000256" key="1">
    <source>
        <dbReference type="ARBA" id="ARBA00005820"/>
    </source>
</evidence>
<feature type="DNA-binding region" description="OmpR/PhoB-type" evidence="6">
    <location>
        <begin position="1"/>
        <end position="107"/>
    </location>
</feature>
<dbReference type="SUPFAM" id="SSF48452">
    <property type="entry name" value="TPR-like"/>
    <property type="match status" value="3"/>
</dbReference>
<dbReference type="InterPro" id="IPR019734">
    <property type="entry name" value="TPR_rpt"/>
</dbReference>
<dbReference type="SUPFAM" id="SSF52540">
    <property type="entry name" value="P-loop containing nucleoside triphosphate hydrolases"/>
    <property type="match status" value="1"/>
</dbReference>
<dbReference type="InterPro" id="IPR051677">
    <property type="entry name" value="AfsR-DnrI-RedD_regulator"/>
</dbReference>
<dbReference type="Gene3D" id="1.10.10.10">
    <property type="entry name" value="Winged helix-like DNA-binding domain superfamily/Winged helix DNA-binding domain"/>
    <property type="match status" value="1"/>
</dbReference>
<keyword evidence="2" id="KW-0805">Transcription regulation</keyword>
<protein>
    <submittedName>
        <fullName evidence="9">SARP family transcriptional regulator</fullName>
    </submittedName>
</protein>
<dbReference type="PANTHER" id="PTHR35807">
    <property type="entry name" value="TRANSCRIPTIONAL REGULATOR REDD-RELATED"/>
    <property type="match status" value="1"/>
</dbReference>
<reference evidence="9" key="1">
    <citation type="submission" date="2021-01" db="EMBL/GenBank/DDBJ databases">
        <title>Whole genome shotgun sequence of Rhizocola hellebori NBRC 109834.</title>
        <authorList>
            <person name="Komaki H."/>
            <person name="Tamura T."/>
        </authorList>
    </citation>
    <scope>NUCLEOTIDE SEQUENCE</scope>
    <source>
        <strain evidence="9">NBRC 109834</strain>
    </source>
</reference>
<dbReference type="PROSITE" id="PS50005">
    <property type="entry name" value="TPR"/>
    <property type="match status" value="1"/>
</dbReference>
<feature type="region of interest" description="Disordered" evidence="7">
    <location>
        <begin position="259"/>
        <end position="279"/>
    </location>
</feature>
<dbReference type="InterPro" id="IPR001867">
    <property type="entry name" value="OmpR/PhoB-type_DNA-bd"/>
</dbReference>
<dbReference type="PRINTS" id="PR00364">
    <property type="entry name" value="DISEASERSIST"/>
</dbReference>
<comment type="similarity">
    <text evidence="1">Belongs to the AfsR/DnrI/RedD regulatory family.</text>
</comment>
<evidence type="ECO:0000313" key="9">
    <source>
        <dbReference type="EMBL" id="GIH10533.1"/>
    </source>
</evidence>
<keyword evidence="3 6" id="KW-0238">DNA-binding</keyword>
<dbReference type="GO" id="GO:0000160">
    <property type="term" value="P:phosphorelay signal transduction system"/>
    <property type="evidence" value="ECO:0007669"/>
    <property type="project" value="InterPro"/>
</dbReference>
<dbReference type="InterPro" id="IPR036388">
    <property type="entry name" value="WH-like_DNA-bd_sf"/>
</dbReference>
<dbReference type="SMART" id="SM01043">
    <property type="entry name" value="BTAD"/>
    <property type="match status" value="1"/>
</dbReference>
<keyword evidence="5" id="KW-0802">TPR repeat</keyword>